<dbReference type="InterPro" id="IPR006124">
    <property type="entry name" value="Metalloenzyme"/>
</dbReference>
<evidence type="ECO:0000256" key="2">
    <source>
        <dbReference type="ARBA" id="ARBA00002315"/>
    </source>
</evidence>
<reference evidence="8 9" key="1">
    <citation type="submission" date="2016-10" db="EMBL/GenBank/DDBJ databases">
        <authorList>
            <person name="de Groot N.N."/>
        </authorList>
    </citation>
    <scope>NUCLEOTIDE SEQUENCE [LARGE SCALE GENOMIC DNA]</scope>
    <source>
        <strain evidence="8 9">DSM 8423</strain>
    </source>
</reference>
<dbReference type="GO" id="GO:0046872">
    <property type="term" value="F:metal ion binding"/>
    <property type="evidence" value="ECO:0007669"/>
    <property type="project" value="InterPro"/>
</dbReference>
<proteinExistence type="inferred from homology"/>
<dbReference type="RefSeq" id="WP_093883319.1">
    <property type="nucleotide sequence ID" value="NZ_FOBS01000010.1"/>
</dbReference>
<dbReference type="STRING" id="43775.SAMN04489760_11090"/>
<dbReference type="Gene3D" id="3.40.720.10">
    <property type="entry name" value="Alkaline Phosphatase, subunit A"/>
    <property type="match status" value="1"/>
</dbReference>
<evidence type="ECO:0000256" key="6">
    <source>
        <dbReference type="ARBA" id="ARBA00023235"/>
    </source>
</evidence>
<dbReference type="InterPro" id="IPR023665">
    <property type="entry name" value="ApgAM_prokaryotes"/>
</dbReference>
<protein>
    <submittedName>
        <fullName evidence="8">Phosphoglycerate mutase</fullName>
    </submittedName>
</protein>
<dbReference type="NCBIfam" id="TIGR02535">
    <property type="entry name" value="hyp_Hser_kinase"/>
    <property type="match status" value="1"/>
</dbReference>
<dbReference type="PANTHER" id="PTHR31209">
    <property type="entry name" value="COFACTOR-INDEPENDENT PHOSPHOGLYCERATE MUTASE"/>
    <property type="match status" value="1"/>
</dbReference>
<dbReference type="AlphaFoldDB" id="A0A1H7XF11"/>
<dbReference type="NCBIfam" id="NF003242">
    <property type="entry name" value="PRK04200.1"/>
    <property type="match status" value="1"/>
</dbReference>
<evidence type="ECO:0000256" key="1">
    <source>
        <dbReference type="ARBA" id="ARBA00000370"/>
    </source>
</evidence>
<evidence type="ECO:0000313" key="9">
    <source>
        <dbReference type="Proteomes" id="UP000198744"/>
    </source>
</evidence>
<keyword evidence="9" id="KW-1185">Reference proteome</keyword>
<dbReference type="PIRSF" id="PIRSF006392">
    <property type="entry name" value="IPGAM_arch"/>
    <property type="match status" value="1"/>
</dbReference>
<dbReference type="EMBL" id="FOBS01000010">
    <property type="protein sequence ID" value="SEM32482.1"/>
    <property type="molecule type" value="Genomic_DNA"/>
</dbReference>
<comment type="similarity">
    <text evidence="4">Belongs to the BPG-independent phosphoglycerate mutase family. A-PGAM subfamily.</text>
</comment>
<dbReference type="Pfam" id="PF01676">
    <property type="entry name" value="Metalloenzyme"/>
    <property type="match status" value="1"/>
</dbReference>
<dbReference type="SUPFAM" id="SSF53649">
    <property type="entry name" value="Alkaline phosphatase-like"/>
    <property type="match status" value="1"/>
</dbReference>
<dbReference type="GO" id="GO:0004619">
    <property type="term" value="F:phosphoglycerate mutase activity"/>
    <property type="evidence" value="ECO:0007669"/>
    <property type="project" value="UniProtKB-EC"/>
</dbReference>
<dbReference type="OrthoDB" id="9804453at2"/>
<comment type="function">
    <text evidence="2">Catalyzes the interconversion of 2-phosphoglycerate and 3-phosphoglycerate.</text>
</comment>
<dbReference type="Pfam" id="PF10143">
    <property type="entry name" value="PhosphMutase"/>
    <property type="match status" value="1"/>
</dbReference>
<keyword evidence="5" id="KW-0324">Glycolysis</keyword>
<evidence type="ECO:0000256" key="5">
    <source>
        <dbReference type="ARBA" id="ARBA00023152"/>
    </source>
</evidence>
<comment type="pathway">
    <text evidence="3">Carbohydrate degradation.</text>
</comment>
<dbReference type="GO" id="GO:0006096">
    <property type="term" value="P:glycolytic process"/>
    <property type="evidence" value="ECO:0007669"/>
    <property type="project" value="UniProtKB-KW"/>
</dbReference>
<dbReference type="InterPro" id="IPR042253">
    <property type="entry name" value="Pglycerate_mutase_ApgM_sf"/>
</dbReference>
<dbReference type="InterPro" id="IPR017850">
    <property type="entry name" value="Alkaline_phosphatase_core_sf"/>
</dbReference>
<sequence length="409" mass="44641">MKYVIILGDGMADYPIPELGGRTPLEVANTPSMDRMAAEGTLGLIDTIPQDLSPGSDVANLSVLGYDPRETYSGRGPLEAASMGLKLAPDDVAFRCNLVTLGPEDNPVMEDFTSGHISSKESKEILGDLNGEVGSESIRFFPGVGYRNLMIWRQGKYALKMTPPHDIIGRPVRDYLPDGEGAGQILELMQRSQKFLKEHPLNKKRIAAGLKPANSIWLWGQGRAPKIVPLTERYSIKGGMISAVDLLNGIGIYAGLEVISVDGATGYTDTNYRGKAEQALAALKNMDFVFIHVEAPDEMGHEGSIQGKIRAIEDIDEKVVGTILQRIPEFQDFRVMVLSDHPTPICLRTHAADPSPFAVLSSRENENLSAGLSFGESSARTSGLVVSPGHHLMELFIRSWRSFVEKKHS</sequence>
<evidence type="ECO:0000256" key="4">
    <source>
        <dbReference type="ARBA" id="ARBA00005524"/>
    </source>
</evidence>
<keyword evidence="6" id="KW-0413">Isomerase</keyword>
<dbReference type="InterPro" id="IPR004456">
    <property type="entry name" value="Pglycerate_mutase_ApgM"/>
</dbReference>
<comment type="catalytic activity">
    <reaction evidence="1">
        <text>(2R)-2-phosphoglycerate = (2R)-3-phosphoglycerate</text>
        <dbReference type="Rhea" id="RHEA:15901"/>
        <dbReference type="ChEBI" id="CHEBI:58272"/>
        <dbReference type="ChEBI" id="CHEBI:58289"/>
        <dbReference type="EC" id="5.4.2.12"/>
    </reaction>
</comment>
<name>A0A1H7XF11_9BACT</name>
<dbReference type="Gene3D" id="3.30.70.2130">
    <property type="entry name" value="Metalloenzyme domain"/>
    <property type="match status" value="1"/>
</dbReference>
<evidence type="ECO:0000259" key="7">
    <source>
        <dbReference type="Pfam" id="PF01676"/>
    </source>
</evidence>
<gene>
    <name evidence="8" type="ORF">SAMN04489760_11090</name>
</gene>
<organism evidence="8 9">
    <name type="scientific">Syntrophus gentianae</name>
    <dbReference type="NCBI Taxonomy" id="43775"/>
    <lineage>
        <taxon>Bacteria</taxon>
        <taxon>Pseudomonadati</taxon>
        <taxon>Thermodesulfobacteriota</taxon>
        <taxon>Syntrophia</taxon>
        <taxon>Syntrophales</taxon>
        <taxon>Syntrophaceae</taxon>
        <taxon>Syntrophus</taxon>
    </lineage>
</organism>
<dbReference type="CDD" id="cd16011">
    <property type="entry name" value="iPGM_like"/>
    <property type="match status" value="1"/>
</dbReference>
<accession>A0A1H7XF11</accession>
<dbReference type="NCBIfam" id="TIGR00306">
    <property type="entry name" value="apgM"/>
    <property type="match status" value="1"/>
</dbReference>
<dbReference type="PANTHER" id="PTHR31209:SF4">
    <property type="entry name" value="2,3-BISPHOSPHOGLYCERATE-INDEPENDENT PHOSPHOGLYCERATE MUTASE"/>
    <property type="match status" value="1"/>
</dbReference>
<feature type="domain" description="Metalloenzyme" evidence="7">
    <location>
        <begin position="1"/>
        <end position="376"/>
    </location>
</feature>
<dbReference type="Proteomes" id="UP000198744">
    <property type="component" value="Unassembled WGS sequence"/>
</dbReference>
<evidence type="ECO:0000256" key="3">
    <source>
        <dbReference type="ARBA" id="ARBA00004921"/>
    </source>
</evidence>
<evidence type="ECO:0000313" key="8">
    <source>
        <dbReference type="EMBL" id="SEM32482.1"/>
    </source>
</evidence>